<evidence type="ECO:0000256" key="3">
    <source>
        <dbReference type="ARBA" id="ARBA00006206"/>
    </source>
</evidence>
<dbReference type="OrthoDB" id="9779408at2"/>
<organism evidence="12 13">
    <name type="scientific">Salibacterium salarium</name>
    <dbReference type="NCBI Taxonomy" id="284579"/>
    <lineage>
        <taxon>Bacteria</taxon>
        <taxon>Bacillati</taxon>
        <taxon>Bacillota</taxon>
        <taxon>Bacilli</taxon>
        <taxon>Bacillales</taxon>
        <taxon>Bacillaceae</taxon>
    </lineage>
</organism>
<dbReference type="EC" id="5.1.3.3" evidence="4 8"/>
<evidence type="ECO:0000256" key="2">
    <source>
        <dbReference type="ARBA" id="ARBA00005028"/>
    </source>
</evidence>
<evidence type="ECO:0000256" key="10">
    <source>
        <dbReference type="PIRSR" id="PIRSR005096-2"/>
    </source>
</evidence>
<dbReference type="RefSeq" id="WP_125553575.1">
    <property type="nucleotide sequence ID" value="NZ_RBVX01000001.1"/>
</dbReference>
<dbReference type="CDD" id="cd09019">
    <property type="entry name" value="galactose_mutarotase_like"/>
    <property type="match status" value="1"/>
</dbReference>
<feature type="binding site" evidence="10">
    <location>
        <position position="251"/>
    </location>
    <ligand>
        <name>beta-D-galactose</name>
        <dbReference type="ChEBI" id="CHEBI:27667"/>
    </ligand>
</feature>
<dbReference type="GO" id="GO:0006006">
    <property type="term" value="P:glucose metabolic process"/>
    <property type="evidence" value="ECO:0007669"/>
    <property type="project" value="TreeGrafter"/>
</dbReference>
<dbReference type="Pfam" id="PF01263">
    <property type="entry name" value="Aldose_epim"/>
    <property type="match status" value="1"/>
</dbReference>
<dbReference type="EMBL" id="RBVX01000001">
    <property type="protein sequence ID" value="RSL35188.1"/>
    <property type="molecule type" value="Genomic_DNA"/>
</dbReference>
<keyword evidence="6 8" id="KW-0413">Isomerase</keyword>
<reference evidence="12 13" key="1">
    <citation type="submission" date="2018-10" db="EMBL/GenBank/DDBJ databases">
        <title>Draft genome sequence of Bacillus salarius IM0101, isolated from a hypersaline soil in Inner Mongolia, China.</title>
        <authorList>
            <person name="Yamprayoonswat W."/>
            <person name="Boonvisut S."/>
            <person name="Jumpathong W."/>
            <person name="Sittihan S."/>
            <person name="Ruangsuj P."/>
            <person name="Wanthongcharoen S."/>
            <person name="Thongpramul N."/>
            <person name="Pimmason S."/>
            <person name="Yu B."/>
            <person name="Yasawong M."/>
        </authorList>
    </citation>
    <scope>NUCLEOTIDE SEQUENCE [LARGE SCALE GENOMIC DNA]</scope>
    <source>
        <strain evidence="12 13">IM0101</strain>
    </source>
</reference>
<evidence type="ECO:0000256" key="11">
    <source>
        <dbReference type="PIRSR" id="PIRSR005096-3"/>
    </source>
</evidence>
<evidence type="ECO:0000256" key="8">
    <source>
        <dbReference type="PIRNR" id="PIRNR005096"/>
    </source>
</evidence>
<dbReference type="InterPro" id="IPR015443">
    <property type="entry name" value="Aldose_1-epimerase"/>
</dbReference>
<evidence type="ECO:0000256" key="7">
    <source>
        <dbReference type="ARBA" id="ARBA00023277"/>
    </source>
</evidence>
<comment type="catalytic activity">
    <reaction evidence="1 8">
        <text>alpha-D-glucose = beta-D-glucose</text>
        <dbReference type="Rhea" id="RHEA:10264"/>
        <dbReference type="ChEBI" id="CHEBI:15903"/>
        <dbReference type="ChEBI" id="CHEBI:17925"/>
        <dbReference type="EC" id="5.1.3.3"/>
    </reaction>
</comment>
<name>A0A3R9PAS1_9BACI</name>
<dbReference type="SUPFAM" id="SSF74650">
    <property type="entry name" value="Galactose mutarotase-like"/>
    <property type="match status" value="1"/>
</dbReference>
<feature type="active site" description="Proton acceptor" evidence="9">
    <location>
        <position position="312"/>
    </location>
</feature>
<keyword evidence="7 8" id="KW-0119">Carbohydrate metabolism</keyword>
<dbReference type="UniPathway" id="UPA00242"/>
<proteinExistence type="inferred from homology"/>
<comment type="similarity">
    <text evidence="3 8">Belongs to the aldose epimerase family.</text>
</comment>
<feature type="active site" description="Proton donor" evidence="9">
    <location>
        <position position="178"/>
    </location>
</feature>
<feature type="binding site" evidence="11">
    <location>
        <begin position="178"/>
        <end position="180"/>
    </location>
    <ligand>
        <name>beta-D-galactose</name>
        <dbReference type="ChEBI" id="CHEBI:27667"/>
    </ligand>
</feature>
<dbReference type="GO" id="GO:0033499">
    <property type="term" value="P:galactose catabolic process via UDP-galactose, Leloir pathway"/>
    <property type="evidence" value="ECO:0007669"/>
    <property type="project" value="TreeGrafter"/>
</dbReference>
<dbReference type="PROSITE" id="PS00545">
    <property type="entry name" value="ALDOSE_1_EPIMERASE"/>
    <property type="match status" value="1"/>
</dbReference>
<evidence type="ECO:0000313" key="12">
    <source>
        <dbReference type="EMBL" id="RSL35188.1"/>
    </source>
</evidence>
<sequence length="348" mass="39217">MIKKEIIDHWDGEPVVQFTMENNQGMKVEALNFGCRINGLYVPDEKGNIENVVLAYKDVKDYKTDSIYLGAVVGRVAGRIPYGRLELTNDVHHLSLNEGSHHLHGGTTGFSHRFWDYDMEEADDEDRIVFSLQSVDGEEGYPGTVDIKVIYVLEENGKFSIEYEAMSDKTTWVSLTNHTYFNLSGNQKRDIGHHVVQAPAECIFELDDYLIPTGDLVKIDGTPFDIREGRKLKDVFSESHPQLSVANGGFDHFFVFEKEAEKKISVYEEKNGRTLEAATTEPGAVIYTGNKVKDSLTFKEGNGHVFAGICVETERLPEDFRELDRPTCHLEAGKPYKAATTFTFGTKK</sequence>
<accession>A0A3R9PAS1</accession>
<dbReference type="GO" id="GO:0030246">
    <property type="term" value="F:carbohydrate binding"/>
    <property type="evidence" value="ECO:0007669"/>
    <property type="project" value="InterPro"/>
</dbReference>
<dbReference type="GO" id="GO:0005737">
    <property type="term" value="C:cytoplasm"/>
    <property type="evidence" value="ECO:0007669"/>
    <property type="project" value="TreeGrafter"/>
</dbReference>
<dbReference type="InterPro" id="IPR011013">
    <property type="entry name" value="Gal_mutarotase_sf_dom"/>
</dbReference>
<dbReference type="AlphaFoldDB" id="A0A3R9PAS1"/>
<dbReference type="NCBIfam" id="NF008277">
    <property type="entry name" value="PRK11055.1"/>
    <property type="match status" value="1"/>
</dbReference>
<keyword evidence="13" id="KW-1185">Reference proteome</keyword>
<protein>
    <recommendedName>
        <fullName evidence="5 8">Aldose 1-epimerase</fullName>
        <ecNumber evidence="4 8">5.1.3.3</ecNumber>
    </recommendedName>
</protein>
<evidence type="ECO:0000256" key="6">
    <source>
        <dbReference type="ARBA" id="ARBA00023235"/>
    </source>
</evidence>
<comment type="pathway">
    <text evidence="2 8">Carbohydrate metabolism; hexose metabolism.</text>
</comment>
<dbReference type="InterPro" id="IPR008183">
    <property type="entry name" value="Aldose_1/G6P_1-epimerase"/>
</dbReference>
<evidence type="ECO:0000256" key="5">
    <source>
        <dbReference type="ARBA" id="ARBA00014165"/>
    </source>
</evidence>
<dbReference type="InterPro" id="IPR047215">
    <property type="entry name" value="Galactose_mutarotase-like"/>
</dbReference>
<evidence type="ECO:0000256" key="1">
    <source>
        <dbReference type="ARBA" id="ARBA00001614"/>
    </source>
</evidence>
<dbReference type="Proteomes" id="UP000275076">
    <property type="component" value="Unassembled WGS sequence"/>
</dbReference>
<evidence type="ECO:0000313" key="13">
    <source>
        <dbReference type="Proteomes" id="UP000275076"/>
    </source>
</evidence>
<gene>
    <name evidence="12" type="ORF">D7Z54_01030</name>
</gene>
<dbReference type="PIRSF" id="PIRSF005096">
    <property type="entry name" value="GALM"/>
    <property type="match status" value="1"/>
</dbReference>
<dbReference type="InterPro" id="IPR018052">
    <property type="entry name" value="Ald1_epimerase_CS"/>
</dbReference>
<dbReference type="Gene3D" id="2.70.98.10">
    <property type="match status" value="1"/>
</dbReference>
<comment type="caution">
    <text evidence="12">The sequence shown here is derived from an EMBL/GenBank/DDBJ whole genome shotgun (WGS) entry which is preliminary data.</text>
</comment>
<dbReference type="InterPro" id="IPR014718">
    <property type="entry name" value="GH-type_carb-bd"/>
</dbReference>
<dbReference type="PANTHER" id="PTHR10091">
    <property type="entry name" value="ALDOSE-1-EPIMERASE"/>
    <property type="match status" value="1"/>
</dbReference>
<evidence type="ECO:0000256" key="9">
    <source>
        <dbReference type="PIRSR" id="PIRSR005096-1"/>
    </source>
</evidence>
<dbReference type="PANTHER" id="PTHR10091:SF0">
    <property type="entry name" value="GALACTOSE MUTAROTASE"/>
    <property type="match status" value="1"/>
</dbReference>
<evidence type="ECO:0000256" key="4">
    <source>
        <dbReference type="ARBA" id="ARBA00013185"/>
    </source>
</evidence>
<dbReference type="GO" id="GO:0004034">
    <property type="term" value="F:aldose 1-epimerase activity"/>
    <property type="evidence" value="ECO:0007669"/>
    <property type="project" value="UniProtKB-EC"/>
</dbReference>